<keyword evidence="3" id="KW-1185">Reference proteome</keyword>
<dbReference type="RefSeq" id="WP_171623794.1">
    <property type="nucleotide sequence ID" value="NZ_JABFOQ010000036.1"/>
</dbReference>
<keyword evidence="1" id="KW-0732">Signal</keyword>
<accession>A0ABX1WP81</accession>
<gene>
    <name evidence="2" type="ORF">HMH06_11795</name>
</gene>
<feature type="signal peptide" evidence="1">
    <location>
        <begin position="1"/>
        <end position="18"/>
    </location>
</feature>
<protein>
    <submittedName>
        <fullName evidence="2">Uncharacterized protein</fullName>
    </submittedName>
</protein>
<organism evidence="2 3">
    <name type="scientific">Empedobacter stercoris</name>
    <dbReference type="NCBI Taxonomy" id="1628248"/>
    <lineage>
        <taxon>Bacteria</taxon>
        <taxon>Pseudomonadati</taxon>
        <taxon>Bacteroidota</taxon>
        <taxon>Flavobacteriia</taxon>
        <taxon>Flavobacteriales</taxon>
        <taxon>Weeksellaceae</taxon>
        <taxon>Empedobacter</taxon>
    </lineage>
</organism>
<proteinExistence type="predicted"/>
<evidence type="ECO:0000256" key="1">
    <source>
        <dbReference type="SAM" id="SignalP"/>
    </source>
</evidence>
<name>A0ABX1WP81_9FLAO</name>
<sequence length="107" mass="11263">MKIRFLFASLCLVNFVNAQVGIGTESPQVTLEVVGKSTDASVADGVLPPSISKLDLAKKSVDTYTNNQSGTIVYVNDVAGNVEGTPSLSQTLRIINKTGSAFVLDCI</sequence>
<reference evidence="2 3" key="1">
    <citation type="submission" date="2020-05" db="EMBL/GenBank/DDBJ databases">
        <title>Tigecycline resistant gene in Empedobacter stercoris.</title>
        <authorList>
            <person name="Chen Y."/>
            <person name="Cheng Y."/>
            <person name="Zhou K."/>
        </authorList>
    </citation>
    <scope>NUCLEOTIDE SEQUENCE [LARGE SCALE GENOMIC DNA]</scope>
    <source>
        <strain evidence="2 3">ES202</strain>
    </source>
</reference>
<dbReference type="Proteomes" id="UP000580344">
    <property type="component" value="Unassembled WGS sequence"/>
</dbReference>
<evidence type="ECO:0000313" key="2">
    <source>
        <dbReference type="EMBL" id="NOJ76503.1"/>
    </source>
</evidence>
<comment type="caution">
    <text evidence="2">The sequence shown here is derived from an EMBL/GenBank/DDBJ whole genome shotgun (WGS) entry which is preliminary data.</text>
</comment>
<evidence type="ECO:0000313" key="3">
    <source>
        <dbReference type="Proteomes" id="UP000580344"/>
    </source>
</evidence>
<dbReference type="EMBL" id="JABFOQ010000036">
    <property type="protein sequence ID" value="NOJ76503.1"/>
    <property type="molecule type" value="Genomic_DNA"/>
</dbReference>
<feature type="chain" id="PRO_5046443249" evidence="1">
    <location>
        <begin position="19"/>
        <end position="107"/>
    </location>
</feature>